<accession>A0ABW3Y3W4</accession>
<name>A0ABW3Y3W4_9FLAO</name>
<dbReference type="Proteomes" id="UP001597201">
    <property type="component" value="Unassembled WGS sequence"/>
</dbReference>
<comment type="caution">
    <text evidence="1">The sequence shown here is derived from an EMBL/GenBank/DDBJ whole genome shotgun (WGS) entry which is preliminary data.</text>
</comment>
<organism evidence="1 2">
    <name type="scientific">Namhaeicola litoreus</name>
    <dbReference type="NCBI Taxonomy" id="1052145"/>
    <lineage>
        <taxon>Bacteria</taxon>
        <taxon>Pseudomonadati</taxon>
        <taxon>Bacteroidota</taxon>
        <taxon>Flavobacteriia</taxon>
        <taxon>Flavobacteriales</taxon>
        <taxon>Flavobacteriaceae</taxon>
        <taxon>Namhaeicola</taxon>
    </lineage>
</organism>
<evidence type="ECO:0000313" key="2">
    <source>
        <dbReference type="Proteomes" id="UP001597201"/>
    </source>
</evidence>
<gene>
    <name evidence="1" type="ORF">ACFQ39_06305</name>
</gene>
<protein>
    <submittedName>
        <fullName evidence="1">Uncharacterized protein</fullName>
    </submittedName>
</protein>
<sequence>MKKQRIMSRKPFYEGDEKVWKTIKIPKPKKPILTEEKYQRYLEGRYELPSLERLMIDFWYERREPKNEEERQLQKEVLEIKASSKSLHIDGEVF</sequence>
<dbReference type="RefSeq" id="WP_377177161.1">
    <property type="nucleotide sequence ID" value="NZ_JBHTMY010000002.1"/>
</dbReference>
<evidence type="ECO:0000313" key="1">
    <source>
        <dbReference type="EMBL" id="MFD1315223.1"/>
    </source>
</evidence>
<dbReference type="EMBL" id="JBHTMY010000002">
    <property type="protein sequence ID" value="MFD1315223.1"/>
    <property type="molecule type" value="Genomic_DNA"/>
</dbReference>
<reference evidence="2" key="1">
    <citation type="journal article" date="2019" name="Int. J. Syst. Evol. Microbiol.">
        <title>The Global Catalogue of Microorganisms (GCM) 10K type strain sequencing project: providing services to taxonomists for standard genome sequencing and annotation.</title>
        <authorList>
            <consortium name="The Broad Institute Genomics Platform"/>
            <consortium name="The Broad Institute Genome Sequencing Center for Infectious Disease"/>
            <person name="Wu L."/>
            <person name="Ma J."/>
        </authorList>
    </citation>
    <scope>NUCLEOTIDE SEQUENCE [LARGE SCALE GENOMIC DNA]</scope>
    <source>
        <strain evidence="2">CCUG 61485</strain>
    </source>
</reference>
<keyword evidence="2" id="KW-1185">Reference proteome</keyword>
<proteinExistence type="predicted"/>